<comment type="subcellular location">
    <subcellularLocation>
        <location evidence="1">Cell outer membrane</location>
    </subcellularLocation>
</comment>
<dbReference type="PANTHER" id="PTHR30329">
    <property type="entry name" value="STATOR ELEMENT OF FLAGELLAR MOTOR COMPLEX"/>
    <property type="match status" value="1"/>
</dbReference>
<evidence type="ECO:0000313" key="8">
    <source>
        <dbReference type="EMBL" id="GGE35795.1"/>
    </source>
</evidence>
<keyword evidence="3" id="KW-0998">Cell outer membrane</keyword>
<evidence type="ECO:0000259" key="7">
    <source>
        <dbReference type="PROSITE" id="PS51123"/>
    </source>
</evidence>
<protein>
    <recommendedName>
        <fullName evidence="7">OmpA-like domain-containing protein</fullName>
    </recommendedName>
</protein>
<evidence type="ECO:0000256" key="1">
    <source>
        <dbReference type="ARBA" id="ARBA00004442"/>
    </source>
</evidence>
<organism evidence="8 9">
    <name type="scientific">Sphingobacterium cellulitidis</name>
    <dbReference type="NCBI Taxonomy" id="1768011"/>
    <lineage>
        <taxon>Bacteria</taxon>
        <taxon>Pseudomonadati</taxon>
        <taxon>Bacteroidota</taxon>
        <taxon>Sphingobacteriia</taxon>
        <taxon>Sphingobacteriales</taxon>
        <taxon>Sphingobacteriaceae</taxon>
        <taxon>Sphingobacterium</taxon>
    </lineage>
</organism>
<reference evidence="8" key="2">
    <citation type="submission" date="2020-09" db="EMBL/GenBank/DDBJ databases">
        <authorList>
            <person name="Sun Q."/>
            <person name="Zhou Y."/>
        </authorList>
    </citation>
    <scope>NUCLEOTIDE SEQUENCE</scope>
    <source>
        <strain evidence="8">CGMCC 1.15966</strain>
    </source>
</reference>
<evidence type="ECO:0000313" key="9">
    <source>
        <dbReference type="Proteomes" id="UP000614460"/>
    </source>
</evidence>
<dbReference type="CDD" id="cd07185">
    <property type="entry name" value="OmpA_C-like"/>
    <property type="match status" value="1"/>
</dbReference>
<dbReference type="Pfam" id="PF00691">
    <property type="entry name" value="OmpA"/>
    <property type="match status" value="1"/>
</dbReference>
<proteinExistence type="predicted"/>
<dbReference type="InterPro" id="IPR006664">
    <property type="entry name" value="OMP_bac"/>
</dbReference>
<dbReference type="Proteomes" id="UP000614460">
    <property type="component" value="Unassembled WGS sequence"/>
</dbReference>
<feature type="domain" description="OmpA-like" evidence="7">
    <location>
        <begin position="231"/>
        <end position="345"/>
    </location>
</feature>
<evidence type="ECO:0000256" key="2">
    <source>
        <dbReference type="ARBA" id="ARBA00023136"/>
    </source>
</evidence>
<comment type="caution">
    <text evidence="8">The sequence shown here is derived from an EMBL/GenBank/DDBJ whole genome shotgun (WGS) entry which is preliminary data.</text>
</comment>
<keyword evidence="9" id="KW-1185">Reference proteome</keyword>
<feature type="compositionally biased region" description="Low complexity" evidence="5">
    <location>
        <begin position="28"/>
        <end position="37"/>
    </location>
</feature>
<feature type="signal peptide" evidence="6">
    <location>
        <begin position="1"/>
        <end position="23"/>
    </location>
</feature>
<evidence type="ECO:0000256" key="6">
    <source>
        <dbReference type="SAM" id="SignalP"/>
    </source>
</evidence>
<dbReference type="RefSeq" id="WP_094258912.1">
    <property type="nucleotide sequence ID" value="NZ_BMKM01000019.1"/>
</dbReference>
<dbReference type="InterPro" id="IPR036737">
    <property type="entry name" value="OmpA-like_sf"/>
</dbReference>
<dbReference type="Gene3D" id="3.30.1330.60">
    <property type="entry name" value="OmpA-like domain"/>
    <property type="match status" value="1"/>
</dbReference>
<feature type="chain" id="PRO_5033993753" description="OmpA-like domain-containing protein" evidence="6">
    <location>
        <begin position="24"/>
        <end position="345"/>
    </location>
</feature>
<dbReference type="SUPFAM" id="SSF103088">
    <property type="entry name" value="OmpA-like"/>
    <property type="match status" value="1"/>
</dbReference>
<accession>A0A8H9G258</accession>
<dbReference type="PROSITE" id="PS51123">
    <property type="entry name" value="OMPA_2"/>
    <property type="match status" value="1"/>
</dbReference>
<dbReference type="PANTHER" id="PTHR30329:SF21">
    <property type="entry name" value="LIPOPROTEIN YIAD-RELATED"/>
    <property type="match status" value="1"/>
</dbReference>
<gene>
    <name evidence="8" type="ORF">GCM10011516_36670</name>
</gene>
<name>A0A8H9G258_9SPHI</name>
<feature type="region of interest" description="Disordered" evidence="5">
    <location>
        <begin position="28"/>
        <end position="55"/>
    </location>
</feature>
<keyword evidence="6" id="KW-0732">Signal</keyword>
<dbReference type="PRINTS" id="PR01021">
    <property type="entry name" value="OMPADOMAIN"/>
</dbReference>
<dbReference type="InterPro" id="IPR006665">
    <property type="entry name" value="OmpA-like"/>
</dbReference>
<keyword evidence="2 4" id="KW-0472">Membrane</keyword>
<dbReference type="InterPro" id="IPR050330">
    <property type="entry name" value="Bact_OuterMem_StrucFunc"/>
</dbReference>
<dbReference type="EMBL" id="BMKM01000019">
    <property type="protein sequence ID" value="GGE35795.1"/>
    <property type="molecule type" value="Genomic_DNA"/>
</dbReference>
<evidence type="ECO:0000256" key="5">
    <source>
        <dbReference type="SAM" id="MobiDB-lite"/>
    </source>
</evidence>
<dbReference type="GO" id="GO:0009279">
    <property type="term" value="C:cell outer membrane"/>
    <property type="evidence" value="ECO:0007669"/>
    <property type="project" value="UniProtKB-SubCell"/>
</dbReference>
<reference evidence="8" key="1">
    <citation type="journal article" date="2014" name="Int. J. Syst. Evol. Microbiol.">
        <title>Complete genome sequence of Corynebacterium casei LMG S-19264T (=DSM 44701T), isolated from a smear-ripened cheese.</title>
        <authorList>
            <consortium name="US DOE Joint Genome Institute (JGI-PGF)"/>
            <person name="Walter F."/>
            <person name="Albersmeier A."/>
            <person name="Kalinowski J."/>
            <person name="Ruckert C."/>
        </authorList>
    </citation>
    <scope>NUCLEOTIDE SEQUENCE</scope>
    <source>
        <strain evidence="8">CGMCC 1.15966</strain>
    </source>
</reference>
<evidence type="ECO:0000256" key="4">
    <source>
        <dbReference type="PROSITE-ProRule" id="PRU00473"/>
    </source>
</evidence>
<dbReference type="AlphaFoldDB" id="A0A8H9G258"/>
<evidence type="ECO:0000256" key="3">
    <source>
        <dbReference type="ARBA" id="ARBA00023237"/>
    </source>
</evidence>
<sequence>MNKRTILLGILPVFLTVMSCNNAANKDAANSDSISNSTLDTTVTTNPTESANTFNPESLPEATAEMGQFPYYSIPEWLDAKSSYGFDRDSDFGKIEFYTGNSFYPVEGKIKVKGYGMTDPKDPGSGKWDEYKFVQSYAKHFESLGAKKLFEGQVPQEQIDALNKANNKDGYFYDFGTSSMENLVTYGLKKGDKVILFAIVSNTAYGAIYVAEAEAFKQTVGIIKADKIEKDLNEKGKSVLQINFDTDKATLKPDGKELVAEIGKVLKSNSSMKLDINGYTDNVGNADHNLQLSKDRANTVLNTLVQDGIDKSRLASNGFGANDFIADNNSEAGKQQNRRVELIKK</sequence>
<feature type="compositionally biased region" description="Polar residues" evidence="5">
    <location>
        <begin position="38"/>
        <end position="55"/>
    </location>
</feature>
<dbReference type="PROSITE" id="PS51257">
    <property type="entry name" value="PROKAR_LIPOPROTEIN"/>
    <property type="match status" value="1"/>
</dbReference>